<keyword evidence="2" id="KW-1003">Cell membrane</keyword>
<feature type="transmembrane region" description="Helical" evidence="6">
    <location>
        <begin position="265"/>
        <end position="287"/>
    </location>
</feature>
<dbReference type="GO" id="GO:0005886">
    <property type="term" value="C:plasma membrane"/>
    <property type="evidence" value="ECO:0007669"/>
    <property type="project" value="UniProtKB-SubCell"/>
</dbReference>
<feature type="domain" description="Copper resistance protein D" evidence="7">
    <location>
        <begin position="183"/>
        <end position="281"/>
    </location>
</feature>
<protein>
    <submittedName>
        <fullName evidence="8">Putative copper export protein</fullName>
    </submittedName>
</protein>
<dbReference type="Pfam" id="PF05425">
    <property type="entry name" value="CopD"/>
    <property type="match status" value="1"/>
</dbReference>
<evidence type="ECO:0000256" key="1">
    <source>
        <dbReference type="ARBA" id="ARBA00004651"/>
    </source>
</evidence>
<feature type="transmembrane region" description="Helical" evidence="6">
    <location>
        <begin position="52"/>
        <end position="71"/>
    </location>
</feature>
<evidence type="ECO:0000313" key="9">
    <source>
        <dbReference type="Proteomes" id="UP000050786"/>
    </source>
</evidence>
<feature type="transmembrane region" description="Helical" evidence="6">
    <location>
        <begin position="190"/>
        <end position="209"/>
    </location>
</feature>
<evidence type="ECO:0000256" key="6">
    <source>
        <dbReference type="SAM" id="Phobius"/>
    </source>
</evidence>
<keyword evidence="5 6" id="KW-0472">Membrane</keyword>
<name>A0A0P1E4M5_9RHOB</name>
<dbReference type="AlphaFoldDB" id="A0A0P1E4M5"/>
<evidence type="ECO:0000256" key="3">
    <source>
        <dbReference type="ARBA" id="ARBA00022692"/>
    </source>
</evidence>
<dbReference type="RefSeq" id="WP_058272795.1">
    <property type="nucleotide sequence ID" value="NZ_CYPS01000025.1"/>
</dbReference>
<evidence type="ECO:0000259" key="7">
    <source>
        <dbReference type="Pfam" id="PF05425"/>
    </source>
</evidence>
<dbReference type="InterPro" id="IPR032694">
    <property type="entry name" value="CopC/D"/>
</dbReference>
<accession>A0A0P1E4M5</accession>
<sequence length="292" mass="29903">MTGLAPIDGVVVLAILAKALDYGAALLAMGGILFTVLFATRAEASVLRLAQHLAVGAVIVGLAVLALRFGIRAARISGMGFGGAADPMMLGFVWDSPLGTAAIWRGLGELAILAILLPRVGQWIALAGSLAVAISFAQVGHSLGEHRAALVFLLVLHLLAVAFWVGSLLPLSKAALTPTGADLLHHFGNAAAYGVAVLIVAGAALAWLLSGSVTALFGTAYGLVLMIKVVVVSALLGIAALNKLRLVPALRAEKRGATIALRRSISIEILAIVLILFATATITSVTIPPINL</sequence>
<feature type="transmembrane region" description="Helical" evidence="6">
    <location>
        <begin position="149"/>
        <end position="169"/>
    </location>
</feature>
<evidence type="ECO:0000256" key="5">
    <source>
        <dbReference type="ARBA" id="ARBA00023136"/>
    </source>
</evidence>
<feature type="transmembrane region" description="Helical" evidence="6">
    <location>
        <begin position="22"/>
        <end position="40"/>
    </location>
</feature>
<dbReference type="Proteomes" id="UP000050786">
    <property type="component" value="Unassembled WGS sequence"/>
</dbReference>
<dbReference type="EMBL" id="CYPS01000025">
    <property type="protein sequence ID" value="CUH42723.1"/>
    <property type="molecule type" value="Genomic_DNA"/>
</dbReference>
<evidence type="ECO:0000313" key="8">
    <source>
        <dbReference type="EMBL" id="CUH42723.1"/>
    </source>
</evidence>
<keyword evidence="3 6" id="KW-0812">Transmembrane</keyword>
<comment type="subcellular location">
    <subcellularLocation>
        <location evidence="1">Cell membrane</location>
        <topology evidence="1">Multi-pass membrane protein</topology>
    </subcellularLocation>
</comment>
<proteinExistence type="predicted"/>
<dbReference type="PANTHER" id="PTHR34820:SF4">
    <property type="entry name" value="INNER MEMBRANE PROTEIN YEBZ"/>
    <property type="match status" value="1"/>
</dbReference>
<dbReference type="PANTHER" id="PTHR34820">
    <property type="entry name" value="INNER MEMBRANE PROTEIN YEBZ"/>
    <property type="match status" value="1"/>
</dbReference>
<keyword evidence="9" id="KW-1185">Reference proteome</keyword>
<evidence type="ECO:0000256" key="4">
    <source>
        <dbReference type="ARBA" id="ARBA00022989"/>
    </source>
</evidence>
<organism evidence="8 9">
    <name type="scientific">Ruegeria atlantica</name>
    <dbReference type="NCBI Taxonomy" id="81569"/>
    <lineage>
        <taxon>Bacteria</taxon>
        <taxon>Pseudomonadati</taxon>
        <taxon>Pseudomonadota</taxon>
        <taxon>Alphaproteobacteria</taxon>
        <taxon>Rhodobacterales</taxon>
        <taxon>Roseobacteraceae</taxon>
        <taxon>Ruegeria</taxon>
    </lineage>
</organism>
<gene>
    <name evidence="8" type="ORF">RUM4293_01612</name>
</gene>
<evidence type="ECO:0000256" key="2">
    <source>
        <dbReference type="ARBA" id="ARBA00022475"/>
    </source>
</evidence>
<dbReference type="GO" id="GO:0006825">
    <property type="term" value="P:copper ion transport"/>
    <property type="evidence" value="ECO:0007669"/>
    <property type="project" value="InterPro"/>
</dbReference>
<dbReference type="InterPro" id="IPR008457">
    <property type="entry name" value="Cu-R_CopD_dom"/>
</dbReference>
<feature type="transmembrane region" description="Helical" evidence="6">
    <location>
        <begin position="221"/>
        <end position="244"/>
    </location>
</feature>
<keyword evidence="4 6" id="KW-1133">Transmembrane helix</keyword>
<reference evidence="9" key="1">
    <citation type="submission" date="2015-09" db="EMBL/GenBank/DDBJ databases">
        <authorList>
            <person name="Rodrigo-Torres L."/>
            <person name="Arahal D.R."/>
        </authorList>
    </citation>
    <scope>NUCLEOTIDE SEQUENCE [LARGE SCALE GENOMIC DNA]</scope>
    <source>
        <strain evidence="9">CECT 4293</strain>
    </source>
</reference>